<sequence>MKKYQMDQMKNFEIQIFIHKEEELIPFRVNSLDTIRTIMNKVSFNSPTLFLYKNTVLLNALSFAFYGITDGSHIYTTPASPKGNGSNLPVGSVSSAPTPNNHLFNNLRASSFPFSQIKKDFNAEKEKFKKIFKKKINQNSADEEESFDLSFKTYYDPLFARESAKIKDRFFQRVEGTIKCHRRLLKNFIQSNGNCFNYIEQKTKDKDKDKLEENQDET</sequence>
<dbReference type="Proteomes" id="UP001470230">
    <property type="component" value="Unassembled WGS sequence"/>
</dbReference>
<name>A0ABR2LAV7_9EUKA</name>
<reference evidence="1 2" key="1">
    <citation type="submission" date="2024-04" db="EMBL/GenBank/DDBJ databases">
        <title>Tritrichomonas musculus Genome.</title>
        <authorList>
            <person name="Alves-Ferreira E."/>
            <person name="Grigg M."/>
            <person name="Lorenzi H."/>
            <person name="Galac M."/>
        </authorList>
    </citation>
    <scope>NUCLEOTIDE SEQUENCE [LARGE SCALE GENOMIC DNA]</scope>
    <source>
        <strain evidence="1 2">EAF2021</strain>
    </source>
</reference>
<accession>A0ABR2LAV7</accession>
<comment type="caution">
    <text evidence="1">The sequence shown here is derived from an EMBL/GenBank/DDBJ whole genome shotgun (WGS) entry which is preliminary data.</text>
</comment>
<keyword evidence="2" id="KW-1185">Reference proteome</keyword>
<evidence type="ECO:0000313" key="1">
    <source>
        <dbReference type="EMBL" id="KAK8900495.1"/>
    </source>
</evidence>
<proteinExistence type="predicted"/>
<gene>
    <name evidence="1" type="ORF">M9Y10_002822</name>
</gene>
<evidence type="ECO:0008006" key="3">
    <source>
        <dbReference type="Google" id="ProtNLM"/>
    </source>
</evidence>
<protein>
    <recommendedName>
        <fullName evidence="3">Ubiquitin-like domain-containing protein</fullName>
    </recommendedName>
</protein>
<organism evidence="1 2">
    <name type="scientific">Tritrichomonas musculus</name>
    <dbReference type="NCBI Taxonomy" id="1915356"/>
    <lineage>
        <taxon>Eukaryota</taxon>
        <taxon>Metamonada</taxon>
        <taxon>Parabasalia</taxon>
        <taxon>Tritrichomonadida</taxon>
        <taxon>Tritrichomonadidae</taxon>
        <taxon>Tritrichomonas</taxon>
    </lineage>
</organism>
<evidence type="ECO:0000313" key="2">
    <source>
        <dbReference type="Proteomes" id="UP001470230"/>
    </source>
</evidence>
<dbReference type="EMBL" id="JAPFFF010000001">
    <property type="protein sequence ID" value="KAK8900495.1"/>
    <property type="molecule type" value="Genomic_DNA"/>
</dbReference>